<sequence>MLRACFSSLMLWRISGSRVQHDPNVVVGQHTSGCFISRRGYAQKRGGNDGKKRHDDHVATVIYIRTTRGGWRRWCSGHLRLNFISDSTRQNVGGDGTKGNGMIWNEMVFSVHSSSLAFSLYVDSLSPCLRPFAGFRCCSLT</sequence>
<evidence type="ECO:0000313" key="2">
    <source>
        <dbReference type="EMBL" id="KAH7243279.1"/>
    </source>
</evidence>
<organism evidence="2 3">
    <name type="scientific">Fusarium redolens</name>
    <dbReference type="NCBI Taxonomy" id="48865"/>
    <lineage>
        <taxon>Eukaryota</taxon>
        <taxon>Fungi</taxon>
        <taxon>Dikarya</taxon>
        <taxon>Ascomycota</taxon>
        <taxon>Pezizomycotina</taxon>
        <taxon>Sordariomycetes</taxon>
        <taxon>Hypocreomycetidae</taxon>
        <taxon>Hypocreales</taxon>
        <taxon>Nectriaceae</taxon>
        <taxon>Fusarium</taxon>
        <taxon>Fusarium redolens species complex</taxon>
    </lineage>
</organism>
<protein>
    <recommendedName>
        <fullName evidence="4">Secreted protein</fullName>
    </recommendedName>
</protein>
<proteinExistence type="predicted"/>
<dbReference type="AlphaFoldDB" id="A0A9P9GS07"/>
<keyword evidence="3" id="KW-1185">Reference proteome</keyword>
<reference evidence="2" key="1">
    <citation type="journal article" date="2021" name="Nat. Commun.">
        <title>Genetic determinants of endophytism in the Arabidopsis root mycobiome.</title>
        <authorList>
            <person name="Mesny F."/>
            <person name="Miyauchi S."/>
            <person name="Thiergart T."/>
            <person name="Pickel B."/>
            <person name="Atanasova L."/>
            <person name="Karlsson M."/>
            <person name="Huettel B."/>
            <person name="Barry K.W."/>
            <person name="Haridas S."/>
            <person name="Chen C."/>
            <person name="Bauer D."/>
            <person name="Andreopoulos W."/>
            <person name="Pangilinan J."/>
            <person name="LaButti K."/>
            <person name="Riley R."/>
            <person name="Lipzen A."/>
            <person name="Clum A."/>
            <person name="Drula E."/>
            <person name="Henrissat B."/>
            <person name="Kohler A."/>
            <person name="Grigoriev I.V."/>
            <person name="Martin F.M."/>
            <person name="Hacquard S."/>
        </authorList>
    </citation>
    <scope>NUCLEOTIDE SEQUENCE</scope>
    <source>
        <strain evidence="2">MPI-CAGE-AT-0023</strain>
    </source>
</reference>
<name>A0A9P9GS07_FUSRE</name>
<accession>A0A9P9GS07</accession>
<gene>
    <name evidence="2" type="ORF">BKA55DRAFT_574307</name>
</gene>
<dbReference type="Proteomes" id="UP000720189">
    <property type="component" value="Unassembled WGS sequence"/>
</dbReference>
<dbReference type="EMBL" id="JAGMUX010000012">
    <property type="protein sequence ID" value="KAH7243279.1"/>
    <property type="molecule type" value="Genomic_DNA"/>
</dbReference>
<comment type="caution">
    <text evidence="2">The sequence shown here is derived from an EMBL/GenBank/DDBJ whole genome shotgun (WGS) entry which is preliminary data.</text>
</comment>
<feature type="chain" id="PRO_5040494970" description="Secreted protein" evidence="1">
    <location>
        <begin position="17"/>
        <end position="141"/>
    </location>
</feature>
<feature type="signal peptide" evidence="1">
    <location>
        <begin position="1"/>
        <end position="16"/>
    </location>
</feature>
<keyword evidence="1" id="KW-0732">Signal</keyword>
<evidence type="ECO:0000256" key="1">
    <source>
        <dbReference type="SAM" id="SignalP"/>
    </source>
</evidence>
<dbReference type="RefSeq" id="XP_046046772.1">
    <property type="nucleotide sequence ID" value="XM_046193295.1"/>
</dbReference>
<dbReference type="OrthoDB" id="10307354at2759"/>
<evidence type="ECO:0000313" key="3">
    <source>
        <dbReference type="Proteomes" id="UP000720189"/>
    </source>
</evidence>
<evidence type="ECO:0008006" key="4">
    <source>
        <dbReference type="Google" id="ProtNLM"/>
    </source>
</evidence>
<dbReference type="GeneID" id="70223249"/>